<evidence type="ECO:0000256" key="1">
    <source>
        <dbReference type="SAM" id="MobiDB-lite"/>
    </source>
</evidence>
<evidence type="ECO:0000313" key="2">
    <source>
        <dbReference type="EMBL" id="KAJ8431837.1"/>
    </source>
</evidence>
<name>A0A9Q1JVY2_9CARY</name>
<dbReference type="AlphaFoldDB" id="A0A9Q1JVY2"/>
<feature type="region of interest" description="Disordered" evidence="1">
    <location>
        <begin position="1"/>
        <end position="21"/>
    </location>
</feature>
<dbReference type="EMBL" id="JAKOGI010000659">
    <property type="protein sequence ID" value="KAJ8431837.1"/>
    <property type="molecule type" value="Genomic_DNA"/>
</dbReference>
<protein>
    <submittedName>
        <fullName evidence="2">Uncharacterized protein</fullName>
    </submittedName>
</protein>
<organism evidence="2 3">
    <name type="scientific">Carnegiea gigantea</name>
    <dbReference type="NCBI Taxonomy" id="171969"/>
    <lineage>
        <taxon>Eukaryota</taxon>
        <taxon>Viridiplantae</taxon>
        <taxon>Streptophyta</taxon>
        <taxon>Embryophyta</taxon>
        <taxon>Tracheophyta</taxon>
        <taxon>Spermatophyta</taxon>
        <taxon>Magnoliopsida</taxon>
        <taxon>eudicotyledons</taxon>
        <taxon>Gunneridae</taxon>
        <taxon>Pentapetalae</taxon>
        <taxon>Caryophyllales</taxon>
        <taxon>Cactineae</taxon>
        <taxon>Cactaceae</taxon>
        <taxon>Cactoideae</taxon>
        <taxon>Echinocereeae</taxon>
        <taxon>Carnegiea</taxon>
    </lineage>
</organism>
<proteinExistence type="predicted"/>
<dbReference type="Proteomes" id="UP001153076">
    <property type="component" value="Unassembled WGS sequence"/>
</dbReference>
<reference evidence="2" key="1">
    <citation type="submission" date="2022-04" db="EMBL/GenBank/DDBJ databases">
        <title>Carnegiea gigantea Genome sequencing and assembly v2.</title>
        <authorList>
            <person name="Copetti D."/>
            <person name="Sanderson M.J."/>
            <person name="Burquez A."/>
            <person name="Wojciechowski M.F."/>
        </authorList>
    </citation>
    <scope>NUCLEOTIDE SEQUENCE</scope>
    <source>
        <strain evidence="2">SGP5-SGP5p</strain>
        <tissue evidence="2">Aerial part</tissue>
    </source>
</reference>
<gene>
    <name evidence="2" type="ORF">Cgig2_023481</name>
</gene>
<evidence type="ECO:0000313" key="3">
    <source>
        <dbReference type="Proteomes" id="UP001153076"/>
    </source>
</evidence>
<keyword evidence="3" id="KW-1185">Reference proteome</keyword>
<sequence length="347" mass="39903">MWTSHPRFNLIGGSHAAKDTGESHVPIDEATKRNEEVLQRAEQNSIFTSTLEKRNVDGETGRYTKKDQPLNEALQEEEGRLRQEYSEALAHLTLPMKQQGKNKWLAMGDQCTKVFFSYVRQRRLMSFVNRLDTNEGPVEGRENVNQHMVQFFLGMLGVGIKTYGKMHRTSFPDGGSSKHRATDQGLQALPRKRGEGSTFQYPKPQVTWPYGYSSSFYKSTWNIIGKKVTEAVLDFFKNGKMSKQHSQREGWSRWVGDRAAMPRHAIIVWIIMQGRLQVLRKKVLIATIAAMWYEIWRARNERVFNGGSPDAARTIAKIKQEVRSRSPHFGSKEKARKQLAEMLVERD</sequence>
<comment type="caution">
    <text evidence="2">The sequence shown here is derived from an EMBL/GenBank/DDBJ whole genome shotgun (WGS) entry which is preliminary data.</text>
</comment>
<accession>A0A9Q1JVY2</accession>